<evidence type="ECO:0000256" key="5">
    <source>
        <dbReference type="ARBA" id="ARBA00023004"/>
    </source>
</evidence>
<evidence type="ECO:0000313" key="15">
    <source>
        <dbReference type="EMBL" id="BAM83157.1"/>
    </source>
</evidence>
<dbReference type="PANTHER" id="PTHR46482:SF9">
    <property type="entry name" value="5'-ADENYLYLSULFATE REDUCTASE 1, CHLOROPLASTIC"/>
    <property type="match status" value="1"/>
</dbReference>
<evidence type="ECO:0000256" key="11">
    <source>
        <dbReference type="ARBA" id="ARBA00030894"/>
    </source>
</evidence>
<evidence type="ECO:0000256" key="10">
    <source>
        <dbReference type="ARBA" id="ARBA00029514"/>
    </source>
</evidence>
<dbReference type="InterPro" id="IPR002500">
    <property type="entry name" value="PAPS_reduct_dom"/>
</dbReference>
<evidence type="ECO:0000256" key="7">
    <source>
        <dbReference type="ARBA" id="ARBA00024298"/>
    </source>
</evidence>
<dbReference type="EC" id="1.8.4.10" evidence="9"/>
<evidence type="ECO:0000256" key="9">
    <source>
        <dbReference type="ARBA" id="ARBA00024386"/>
    </source>
</evidence>
<evidence type="ECO:0000256" key="2">
    <source>
        <dbReference type="ARBA" id="ARBA00022490"/>
    </source>
</evidence>
<keyword evidence="2" id="KW-0963">Cytoplasm</keyword>
<reference evidence="15 16" key="1">
    <citation type="journal article" date="2004" name="Nature">
        <title>Genome sequence of the ultrasmall unicellular red alga Cyanidioschyzon merolae 10D.</title>
        <authorList>
            <person name="Matsuzaki M."/>
            <person name="Misumi O."/>
            <person name="Shin-i T."/>
            <person name="Maruyama S."/>
            <person name="Takahara M."/>
            <person name="Miyagishima S."/>
            <person name="Mori T."/>
            <person name="Nishida K."/>
            <person name="Yagisawa F."/>
            <person name="Nishida K."/>
            <person name="Yoshida Y."/>
            <person name="Nishimura Y."/>
            <person name="Nakao S."/>
            <person name="Kobayashi T."/>
            <person name="Momoyama Y."/>
            <person name="Higashiyama T."/>
            <person name="Minoda A."/>
            <person name="Sano M."/>
            <person name="Nomoto H."/>
            <person name="Oishi K."/>
            <person name="Hayashi H."/>
            <person name="Ohta F."/>
            <person name="Nishizaka S."/>
            <person name="Haga S."/>
            <person name="Miura S."/>
            <person name="Morishita T."/>
            <person name="Kabeya Y."/>
            <person name="Terasawa K."/>
            <person name="Suzuki Y."/>
            <person name="Ishii Y."/>
            <person name="Asakawa S."/>
            <person name="Takano H."/>
            <person name="Ohta N."/>
            <person name="Kuroiwa H."/>
            <person name="Tanaka K."/>
            <person name="Shimizu N."/>
            <person name="Sugano S."/>
            <person name="Sato N."/>
            <person name="Nozaki H."/>
            <person name="Ogasawara N."/>
            <person name="Kohara Y."/>
            <person name="Kuroiwa T."/>
        </authorList>
    </citation>
    <scope>NUCLEOTIDE SEQUENCE [LARGE SCALE GENOMIC DNA]</scope>
    <source>
        <strain evidence="15 16">10D</strain>
    </source>
</reference>
<dbReference type="SUPFAM" id="SSF52402">
    <property type="entry name" value="Adenine nucleotide alpha hydrolases-like"/>
    <property type="match status" value="1"/>
</dbReference>
<dbReference type="RefSeq" id="XP_005539193.1">
    <property type="nucleotide sequence ID" value="XM_005539136.1"/>
</dbReference>
<dbReference type="PANTHER" id="PTHR46482">
    <property type="entry name" value="5'-ADENYLYLSULFATE REDUCTASE 3, CHLOROPLASTIC"/>
    <property type="match status" value="1"/>
</dbReference>
<dbReference type="OrthoDB" id="7869097at2759"/>
<dbReference type="HOGENOM" id="CLU_044089_1_1_1"/>
<dbReference type="eggNOG" id="KOG0189">
    <property type="taxonomic scope" value="Eukaryota"/>
</dbReference>
<dbReference type="HAMAP" id="MF_00063">
    <property type="entry name" value="CysH"/>
    <property type="match status" value="1"/>
</dbReference>
<comment type="cofactor">
    <cofactor evidence="1">
        <name>[4Fe-4S] cluster</name>
        <dbReference type="ChEBI" id="CHEBI:49883"/>
    </cofactor>
</comment>
<comment type="pathway">
    <text evidence="8">Sulfur metabolism; hydrogen sulfide biosynthesis; sulfite from sulfate.</text>
</comment>
<dbReference type="InterPro" id="IPR004511">
    <property type="entry name" value="PAPS/APS_Rdtase"/>
</dbReference>
<gene>
    <name evidence="15" type="ORF">CYME_CMT162C</name>
</gene>
<evidence type="ECO:0000256" key="4">
    <source>
        <dbReference type="ARBA" id="ARBA00023002"/>
    </source>
</evidence>
<keyword evidence="3" id="KW-0479">Metal-binding</keyword>
<protein>
    <recommendedName>
        <fullName evidence="10">Adenosine 5'-phosphosulfate reductase</fullName>
        <ecNumber evidence="9">1.8.4.10</ecNumber>
    </recommendedName>
    <alternativeName>
        <fullName evidence="12">5'-adenylylsulfate reductase</fullName>
    </alternativeName>
    <alternativeName>
        <fullName evidence="11">Thioredoxin-dependent 5'-adenylylsulfate reductase</fullName>
    </alternativeName>
</protein>
<dbReference type="GO" id="GO:0051536">
    <property type="term" value="F:iron-sulfur cluster binding"/>
    <property type="evidence" value="ECO:0007669"/>
    <property type="project" value="UniProtKB-KW"/>
</dbReference>
<keyword evidence="16" id="KW-1185">Reference proteome</keyword>
<dbReference type="Proteomes" id="UP000007014">
    <property type="component" value="Chromosome 20"/>
</dbReference>
<dbReference type="STRING" id="280699.M1VI30"/>
<keyword evidence="5" id="KW-0408">Iron</keyword>
<evidence type="ECO:0000256" key="13">
    <source>
        <dbReference type="ARBA" id="ARBA00048441"/>
    </source>
</evidence>
<dbReference type="InterPro" id="IPR014729">
    <property type="entry name" value="Rossmann-like_a/b/a_fold"/>
</dbReference>
<dbReference type="Gene3D" id="3.40.50.620">
    <property type="entry name" value="HUPs"/>
    <property type="match status" value="1"/>
</dbReference>
<dbReference type="CDD" id="cd23945">
    <property type="entry name" value="PAPS_reductase"/>
    <property type="match status" value="1"/>
</dbReference>
<accession>M1VI30</accession>
<organism evidence="15 16">
    <name type="scientific">Cyanidioschyzon merolae (strain NIES-3377 / 10D)</name>
    <name type="common">Unicellular red alga</name>
    <dbReference type="NCBI Taxonomy" id="280699"/>
    <lineage>
        <taxon>Eukaryota</taxon>
        <taxon>Rhodophyta</taxon>
        <taxon>Bangiophyceae</taxon>
        <taxon>Cyanidiales</taxon>
        <taxon>Cyanidiaceae</taxon>
        <taxon>Cyanidioschyzon</taxon>
    </lineage>
</organism>
<keyword evidence="4" id="KW-0560">Oxidoreductase</keyword>
<evidence type="ECO:0000259" key="14">
    <source>
        <dbReference type="Pfam" id="PF01507"/>
    </source>
</evidence>
<dbReference type="Gramene" id="CMT162CT">
    <property type="protein sequence ID" value="CMT162CT"/>
    <property type="gene ID" value="CMT162C"/>
</dbReference>
<dbReference type="InterPro" id="IPR011798">
    <property type="entry name" value="APS_reductase"/>
</dbReference>
<dbReference type="GO" id="GO:0019344">
    <property type="term" value="P:cysteine biosynthetic process"/>
    <property type="evidence" value="ECO:0007669"/>
    <property type="project" value="InterPro"/>
</dbReference>
<dbReference type="AlphaFoldDB" id="M1VI30"/>
<keyword evidence="6" id="KW-0411">Iron-sulfur</keyword>
<dbReference type="OMA" id="SIGCEMC"/>
<dbReference type="NCBIfam" id="NF002537">
    <property type="entry name" value="PRK02090.1"/>
    <property type="match status" value="1"/>
</dbReference>
<evidence type="ECO:0000256" key="6">
    <source>
        <dbReference type="ARBA" id="ARBA00023014"/>
    </source>
</evidence>
<proteinExistence type="inferred from homology"/>
<evidence type="ECO:0000256" key="8">
    <source>
        <dbReference type="ARBA" id="ARBA00024327"/>
    </source>
</evidence>
<dbReference type="KEGG" id="cme:CYME_CMT162C"/>
<evidence type="ECO:0000256" key="12">
    <source>
        <dbReference type="ARBA" id="ARBA00032041"/>
    </source>
</evidence>
<dbReference type="GO" id="GO:0043866">
    <property type="term" value="F:adenylyl-sulfate reductase (thioredoxin) activity"/>
    <property type="evidence" value="ECO:0007669"/>
    <property type="project" value="UniProtKB-EC"/>
</dbReference>
<dbReference type="NCBIfam" id="TIGR02055">
    <property type="entry name" value="APS_reductase"/>
    <property type="match status" value="1"/>
</dbReference>
<sequence>MFQFTAGFPSSSQRRSKCACSRRVIAWRPLGQPKRATLRSGRSGVLGIHATAVVPSLPAEFASLDENSDPVEVIDAALRVFGSDCAIAFSGAEDVLLVEYASQTKRPFRVFALDTGRLHPETYRFFDRVERHYEIRIEYCFPDATEVEKLVRNKGLFSFYTDGHQECCGVRKVQPLRKQLATLRAWITGQRRDQSPGTRAAIPVAQVDPTFAGLEGDGMLVKFNPLANMSSKQVWDTIRILEVPYNELHERGYISIGCEPCTRAVLPGQHEREGRWWWEDQTKKECGLHAGNISGSGSSSKP</sequence>
<dbReference type="EMBL" id="AP006502">
    <property type="protein sequence ID" value="BAM83157.1"/>
    <property type="molecule type" value="Genomic_DNA"/>
</dbReference>
<evidence type="ECO:0000256" key="1">
    <source>
        <dbReference type="ARBA" id="ARBA00001966"/>
    </source>
</evidence>
<reference evidence="15 16" key="2">
    <citation type="journal article" date="2007" name="BMC Biol.">
        <title>A 100%-complete sequence reveals unusually simple genomic features in the hot-spring red alga Cyanidioschyzon merolae.</title>
        <authorList>
            <person name="Nozaki H."/>
            <person name="Takano H."/>
            <person name="Misumi O."/>
            <person name="Terasawa K."/>
            <person name="Matsuzaki M."/>
            <person name="Maruyama S."/>
            <person name="Nishida K."/>
            <person name="Yagisawa F."/>
            <person name="Yoshida Y."/>
            <person name="Fujiwara T."/>
            <person name="Takio S."/>
            <person name="Tamura K."/>
            <person name="Chung S.J."/>
            <person name="Nakamura S."/>
            <person name="Kuroiwa H."/>
            <person name="Tanaka K."/>
            <person name="Sato N."/>
            <person name="Kuroiwa T."/>
        </authorList>
    </citation>
    <scope>NUCLEOTIDE SEQUENCE [LARGE SCALE GENOMIC DNA]</scope>
    <source>
        <strain evidence="15 16">10D</strain>
    </source>
</reference>
<dbReference type="Pfam" id="PF01507">
    <property type="entry name" value="PAPS_reduct"/>
    <property type="match status" value="1"/>
</dbReference>
<dbReference type="GeneID" id="16997660"/>
<feature type="domain" description="Phosphoadenosine phosphosulphate reductase" evidence="14">
    <location>
        <begin position="85"/>
        <end position="264"/>
    </location>
</feature>
<comment type="catalytic activity">
    <reaction evidence="13">
        <text>[thioredoxin]-disulfide + sulfite + AMP + 2 H(+) = adenosine 5'-phosphosulfate + [thioredoxin]-dithiol</text>
        <dbReference type="Rhea" id="RHEA:21976"/>
        <dbReference type="Rhea" id="RHEA-COMP:10698"/>
        <dbReference type="Rhea" id="RHEA-COMP:10700"/>
        <dbReference type="ChEBI" id="CHEBI:15378"/>
        <dbReference type="ChEBI" id="CHEBI:17359"/>
        <dbReference type="ChEBI" id="CHEBI:29950"/>
        <dbReference type="ChEBI" id="CHEBI:50058"/>
        <dbReference type="ChEBI" id="CHEBI:58243"/>
        <dbReference type="ChEBI" id="CHEBI:456215"/>
        <dbReference type="EC" id="1.8.4.10"/>
    </reaction>
</comment>
<evidence type="ECO:0000256" key="3">
    <source>
        <dbReference type="ARBA" id="ARBA00022723"/>
    </source>
</evidence>
<evidence type="ECO:0000313" key="16">
    <source>
        <dbReference type="Proteomes" id="UP000007014"/>
    </source>
</evidence>
<name>M1VI30_CYAM1</name>
<dbReference type="GO" id="GO:0046872">
    <property type="term" value="F:metal ion binding"/>
    <property type="evidence" value="ECO:0007669"/>
    <property type="project" value="UniProtKB-KW"/>
</dbReference>
<comment type="function">
    <text evidence="7">Catalyzes the formation of sulfite from adenosine 5'-phosphosulfate (APS) using thioredoxin as an electron donor.</text>
</comment>
<dbReference type="GO" id="GO:0019379">
    <property type="term" value="P:sulfate assimilation, phosphoadenylyl sulfate reduction by phosphoadenylyl-sulfate reductase (thioredoxin)"/>
    <property type="evidence" value="ECO:0007669"/>
    <property type="project" value="InterPro"/>
</dbReference>
<dbReference type="GO" id="GO:0004604">
    <property type="term" value="F:phosphoadenylyl-sulfate reductase (thioredoxin) activity"/>
    <property type="evidence" value="ECO:0007669"/>
    <property type="project" value="InterPro"/>
</dbReference>